<proteinExistence type="predicted"/>
<dbReference type="SMART" id="SM00028">
    <property type="entry name" value="TPR"/>
    <property type="match status" value="9"/>
</dbReference>
<reference evidence="4" key="1">
    <citation type="submission" date="2020-10" db="EMBL/GenBank/DDBJ databases">
        <authorList>
            <person name="Gilroy R."/>
        </authorList>
    </citation>
    <scope>NUCLEOTIDE SEQUENCE</scope>
    <source>
        <strain evidence="4">15467</strain>
    </source>
</reference>
<dbReference type="InterPro" id="IPR051012">
    <property type="entry name" value="CellSynth/LPSAsmb/PSIAsmb"/>
</dbReference>
<dbReference type="SUPFAM" id="SSF81901">
    <property type="entry name" value="HCP-like"/>
    <property type="match status" value="1"/>
</dbReference>
<organism evidence="4 5">
    <name type="scientific">Candidatus Egerieousia excrementavium</name>
    <dbReference type="NCBI Taxonomy" id="2840778"/>
    <lineage>
        <taxon>Bacteria</taxon>
        <taxon>Pseudomonadati</taxon>
        <taxon>Bacteroidota</taxon>
        <taxon>Bacteroidia</taxon>
        <taxon>Bacteroidales</taxon>
        <taxon>Candidatus Egerieousia</taxon>
    </lineage>
</organism>
<protein>
    <submittedName>
        <fullName evidence="4">Tetratricopeptide repeat protein</fullName>
    </submittedName>
</protein>
<dbReference type="SUPFAM" id="SSF48452">
    <property type="entry name" value="TPR-like"/>
    <property type="match status" value="5"/>
</dbReference>
<reference evidence="4" key="2">
    <citation type="journal article" date="2021" name="PeerJ">
        <title>Extensive microbial diversity within the chicken gut microbiome revealed by metagenomics and culture.</title>
        <authorList>
            <person name="Gilroy R."/>
            <person name="Ravi A."/>
            <person name="Getino M."/>
            <person name="Pursley I."/>
            <person name="Horton D.L."/>
            <person name="Alikhan N.F."/>
            <person name="Baker D."/>
            <person name="Gharbi K."/>
            <person name="Hall N."/>
            <person name="Watson M."/>
            <person name="Adriaenssens E.M."/>
            <person name="Foster-Nyarko E."/>
            <person name="Jarju S."/>
            <person name="Secka A."/>
            <person name="Antonio M."/>
            <person name="Oren A."/>
            <person name="Chaudhuri R.R."/>
            <person name="La Ragione R."/>
            <person name="Hildebrand F."/>
            <person name="Pallen M.J."/>
        </authorList>
    </citation>
    <scope>NUCLEOTIDE SEQUENCE</scope>
    <source>
        <strain evidence="4">15467</strain>
    </source>
</reference>
<evidence type="ECO:0000313" key="4">
    <source>
        <dbReference type="EMBL" id="MBO8429628.1"/>
    </source>
</evidence>
<accession>A0A9D9DMY5</accession>
<comment type="caution">
    <text evidence="4">The sequence shown here is derived from an EMBL/GenBank/DDBJ whole genome shotgun (WGS) entry which is preliminary data.</text>
</comment>
<evidence type="ECO:0000256" key="3">
    <source>
        <dbReference type="PROSITE-ProRule" id="PRU00339"/>
    </source>
</evidence>
<dbReference type="InterPro" id="IPR019734">
    <property type="entry name" value="TPR_rpt"/>
</dbReference>
<dbReference type="InterPro" id="IPR011990">
    <property type="entry name" value="TPR-like_helical_dom_sf"/>
</dbReference>
<dbReference type="PANTHER" id="PTHR45586:SF1">
    <property type="entry name" value="LIPOPOLYSACCHARIDE ASSEMBLY PROTEIN B"/>
    <property type="match status" value="1"/>
</dbReference>
<dbReference type="PANTHER" id="PTHR45586">
    <property type="entry name" value="TPR REPEAT-CONTAINING PROTEIN PA4667"/>
    <property type="match status" value="1"/>
</dbReference>
<dbReference type="PROSITE" id="PS50005">
    <property type="entry name" value="TPR"/>
    <property type="match status" value="1"/>
</dbReference>
<gene>
    <name evidence="4" type="ORF">IAC68_06840</name>
</gene>
<keyword evidence="2 3" id="KW-0802">TPR repeat</keyword>
<keyword evidence="1" id="KW-0677">Repeat</keyword>
<dbReference type="EMBL" id="JADINB010000144">
    <property type="protein sequence ID" value="MBO8429628.1"/>
    <property type="molecule type" value="Genomic_DNA"/>
</dbReference>
<dbReference type="Pfam" id="PF13181">
    <property type="entry name" value="TPR_8"/>
    <property type="match status" value="1"/>
</dbReference>
<sequence>MNRCFSKYLVATIATAVICQLCCLEGFARRQCTDNWKTEGYRAISLIRSDIPNPDGIMKEYMERFPESPLIPQIVFSRAVRCFDRGEYPQAAELFATLSEKELYKEQRDEFNFRKGYCYLRRGEYAKAGQYFSRISDRQDSPYLFPALYYSGYISYASRDFARAIPLFERAKNDERYRIYSEYHILESKFLLKEYDEVVKTGPSLYDKVDATYKPNVARIISEAYFGLDMPDKAKYYFELYSLSGGKMSENDIFYSGMISYTLKNYTGATESFSQIASSADSLGQNAAYHLGQSYIQLKNKHKALEAFRIASECSFDKEIQEDAFFNYAKLSFDLSRDIRPFNEYLSRYSSTGRWDEVYGYMATSFLINGNYGEAIGVLNKIRNKSRNDLVNLQKAQFFKGIELAKSGSFTAAAPYFQSSAENGYHNAALKNLAVYWLAECYYRTDDFEKSASAILSLQKNPKFRQTPEYYTSIYNLGYNYFKMEKYDLAADCFSKYAGLGHGNQAYRDEARIRLADSYFMLRDYDKASQIYESVAVEENYKDLYPAIQGAMAYGLLSQNDKKCALLKEVAKPEHSDSPLYSMALYELGRTLVQNVEDEEAEPVFEKLINNPKDSSFYYKSLLEMGMINANRQNYEAALRYYKTIIEKNPVSNEGQSALSGIESVYQSLNRPEEFLAYLDAVGLSSIKSADEKELMLFNAAEQIYLSGNYSRALESLLSYLDKYPDGAKKANACFYIADCYAQSGKNEKAAEYYFKVMETSDESFSELATLNYANLSFKLQRYTEAAAAYETLEKIARLDNNRMEAMTGKIKSYYMSMEYERCIYQASELKGISNLGKKEKELADYYSAKSYLAISERDKAIPLLRELAQDTGSDFGSEAAYLLILDAYDSGEFAKVEEMTFSMSESGKARQYWLAKSFITLGDSYVERDNLAQAKATFESIAQNYRPEGNDDIKSIVNMRLAKLAELEKQTENEI</sequence>
<name>A0A9D9DMY5_9BACT</name>
<feature type="repeat" description="TPR" evidence="3">
    <location>
        <begin position="619"/>
        <end position="652"/>
    </location>
</feature>
<dbReference type="Gene3D" id="1.25.40.10">
    <property type="entry name" value="Tetratricopeptide repeat domain"/>
    <property type="match status" value="5"/>
</dbReference>
<evidence type="ECO:0000256" key="2">
    <source>
        <dbReference type="ARBA" id="ARBA00022803"/>
    </source>
</evidence>
<evidence type="ECO:0000256" key="1">
    <source>
        <dbReference type="ARBA" id="ARBA00022737"/>
    </source>
</evidence>
<dbReference type="Proteomes" id="UP000823635">
    <property type="component" value="Unassembled WGS sequence"/>
</dbReference>
<evidence type="ECO:0000313" key="5">
    <source>
        <dbReference type="Proteomes" id="UP000823635"/>
    </source>
</evidence>
<dbReference type="Pfam" id="PF13432">
    <property type="entry name" value="TPR_16"/>
    <property type="match status" value="3"/>
</dbReference>
<dbReference type="Pfam" id="PF13174">
    <property type="entry name" value="TPR_6"/>
    <property type="match status" value="1"/>
</dbReference>
<dbReference type="AlphaFoldDB" id="A0A9D9DMY5"/>